<name>A0ABD3TYN1_SINWO</name>
<evidence type="ECO:0000256" key="6">
    <source>
        <dbReference type="ARBA" id="ARBA00022694"/>
    </source>
</evidence>
<evidence type="ECO:0000313" key="11">
    <source>
        <dbReference type="EMBL" id="KAL3842241.1"/>
    </source>
</evidence>
<dbReference type="PANTHER" id="PTHR23245">
    <property type="entry name" value="TRNA METHYLTRANSFERASE"/>
    <property type="match status" value="1"/>
</dbReference>
<evidence type="ECO:0000313" key="12">
    <source>
        <dbReference type="Proteomes" id="UP001634394"/>
    </source>
</evidence>
<protein>
    <recommendedName>
        <fullName evidence="3">tRNA wybutosine-synthesizing protein 2 homolog</fullName>
        <ecNumber evidence="2">2.5.1.114</ecNumber>
    </recommendedName>
    <alternativeName>
        <fullName evidence="7">tRNA(Phe) (4-demethylwyosine(37)-C(7)) aminocarboxypropyltransferase</fullName>
    </alternativeName>
</protein>
<comment type="pathway">
    <text evidence="1">tRNA modification; wybutosine-tRNA(Phe) biosynthesis.</text>
</comment>
<dbReference type="EMBL" id="JBJQND010000017">
    <property type="protein sequence ID" value="KAL3842241.1"/>
    <property type="molecule type" value="Genomic_DNA"/>
</dbReference>
<dbReference type="InterPro" id="IPR056743">
    <property type="entry name" value="TRM5-TYW2-like_MTfase"/>
</dbReference>
<dbReference type="Pfam" id="PF25132">
    <property type="entry name" value="TYW2_N"/>
    <property type="match status" value="1"/>
</dbReference>
<proteinExistence type="predicted"/>
<dbReference type="InterPro" id="IPR056745">
    <property type="entry name" value="TYW2_N"/>
</dbReference>
<dbReference type="PROSITE" id="PS51684">
    <property type="entry name" value="SAM_MT_TRM5_TYW2"/>
    <property type="match status" value="1"/>
</dbReference>
<dbReference type="PANTHER" id="PTHR23245:SF25">
    <property type="entry name" value="TRNA WYBUTOSINE-SYNTHESIZING PROTEIN 2 HOMOLOG"/>
    <property type="match status" value="1"/>
</dbReference>
<dbReference type="Pfam" id="PF25133">
    <property type="entry name" value="TYW2_N_2"/>
    <property type="match status" value="1"/>
</dbReference>
<keyword evidence="6" id="KW-0819">tRNA processing</keyword>
<keyword evidence="12" id="KW-1185">Reference proteome</keyword>
<evidence type="ECO:0000256" key="2">
    <source>
        <dbReference type="ARBA" id="ARBA00012265"/>
    </source>
</evidence>
<sequence>MEQFAVIIDPKFAEILKHHLKKNELWDESRRIQHLRNKAKVALPIRVTSTSYTKQNLSECVSGILQSSQNKDISSLNFEIQTLQLPLAKKHLLKTPRETLCIQVEELLTRKGMKTCTDFINEIPDHWEIHGDLVLLPCSAFKSTALASLGDELWQMVASCLKCNRVARKSAISSDGFRTPQVSLLLGEDGWVEHIDNGIRYTYDVTRCMFSAGNITEKLRIASLDCSGQTIVDLYAGIGYFTLPYLVHANASHVHACEWNPDAVEALQRNLKVNNVAEKCTVHFGDNRQECPTGCADRVNLGLIPSSEEGWPVACAALKPDTGGILHIHANVTSFPSDSFPSDSDSFNCKGAGVDNKDTIKETAINLSGSKERNVHDCSANIYQPNRSIETNIGNVAQEPDSHSEINEMSSNGYNSNKECCVVDNQIPFKGDNYDKGNKKNKYWQVWAEETGTKIKHLLERNNGKEWRTSILHIEHIKSYAPHVDHLVLDLECRPFSLLTDNN</sequence>
<evidence type="ECO:0000256" key="3">
    <source>
        <dbReference type="ARBA" id="ARBA00017179"/>
    </source>
</evidence>
<reference evidence="11 12" key="1">
    <citation type="submission" date="2024-11" db="EMBL/GenBank/DDBJ databases">
        <title>Chromosome-level genome assembly of the freshwater bivalve Anodonta woodiana.</title>
        <authorList>
            <person name="Chen X."/>
        </authorList>
    </citation>
    <scope>NUCLEOTIDE SEQUENCE [LARGE SCALE GENOMIC DNA]</scope>
    <source>
        <strain evidence="11">MN2024</strain>
        <tissue evidence="11">Gills</tissue>
    </source>
</reference>
<evidence type="ECO:0000256" key="9">
    <source>
        <dbReference type="ARBA" id="ARBA00049400"/>
    </source>
</evidence>
<dbReference type="Gene3D" id="3.30.300.110">
    <property type="entry name" value="Met-10+ protein-like domains"/>
    <property type="match status" value="1"/>
</dbReference>
<dbReference type="EC" id="2.5.1.114" evidence="2"/>
<dbReference type="Proteomes" id="UP001634394">
    <property type="component" value="Unassembled WGS sequence"/>
</dbReference>
<dbReference type="SUPFAM" id="SSF53335">
    <property type="entry name" value="S-adenosyl-L-methionine-dependent methyltransferases"/>
    <property type="match status" value="1"/>
</dbReference>
<evidence type="ECO:0000256" key="5">
    <source>
        <dbReference type="ARBA" id="ARBA00022691"/>
    </source>
</evidence>
<feature type="domain" description="SAM-dependent methyltransferase TRM5/TYW2-type" evidence="10">
    <location>
        <begin position="127"/>
        <end position="495"/>
    </location>
</feature>
<comment type="catalytic activity">
    <reaction evidence="9">
        <text>4-demethylwyosine(37) in tRNA(Phe) + S-adenosyl-L-methionine = 4-demethyl-7-[(3S)-3-amino-3-carboxypropyl]wyosine(37) in tRNA(Phe) + S-methyl-5'-thioadenosine + H(+)</text>
        <dbReference type="Rhea" id="RHEA:36355"/>
        <dbReference type="Rhea" id="RHEA-COMP:10164"/>
        <dbReference type="Rhea" id="RHEA-COMP:10378"/>
        <dbReference type="ChEBI" id="CHEBI:15378"/>
        <dbReference type="ChEBI" id="CHEBI:17509"/>
        <dbReference type="ChEBI" id="CHEBI:59789"/>
        <dbReference type="ChEBI" id="CHEBI:64315"/>
        <dbReference type="ChEBI" id="CHEBI:73550"/>
        <dbReference type="EC" id="2.5.1.114"/>
    </reaction>
</comment>
<dbReference type="InterPro" id="IPR056744">
    <property type="entry name" value="TRM5/TYW2-like_N"/>
</dbReference>
<accession>A0ABD3TYN1</accession>
<dbReference type="Gene3D" id="3.40.50.150">
    <property type="entry name" value="Vaccinia Virus protein VP39"/>
    <property type="match status" value="2"/>
</dbReference>
<evidence type="ECO:0000256" key="4">
    <source>
        <dbReference type="ARBA" id="ARBA00022679"/>
    </source>
</evidence>
<dbReference type="Pfam" id="PF02475">
    <property type="entry name" value="TRM5-TYW2_MTfase"/>
    <property type="match status" value="1"/>
</dbReference>
<keyword evidence="4" id="KW-0808">Transferase</keyword>
<organism evidence="11 12">
    <name type="scientific">Sinanodonta woodiana</name>
    <name type="common">Chinese pond mussel</name>
    <name type="synonym">Anodonta woodiana</name>
    <dbReference type="NCBI Taxonomy" id="1069815"/>
    <lineage>
        <taxon>Eukaryota</taxon>
        <taxon>Metazoa</taxon>
        <taxon>Spiralia</taxon>
        <taxon>Lophotrochozoa</taxon>
        <taxon>Mollusca</taxon>
        <taxon>Bivalvia</taxon>
        <taxon>Autobranchia</taxon>
        <taxon>Heteroconchia</taxon>
        <taxon>Palaeoheterodonta</taxon>
        <taxon>Unionida</taxon>
        <taxon>Unionoidea</taxon>
        <taxon>Unionidae</taxon>
        <taxon>Unioninae</taxon>
        <taxon>Sinanodonta</taxon>
    </lineage>
</organism>
<dbReference type="InterPro" id="IPR029063">
    <property type="entry name" value="SAM-dependent_MTases_sf"/>
</dbReference>
<dbReference type="AlphaFoldDB" id="A0ABD3TYN1"/>
<comment type="function">
    <text evidence="8">S-adenosyl-L-methionine-dependent transferase that acts as a component of the wybutosine biosynthesis pathway. Wybutosine is a hyper modified guanosine with a tricyclic base found at the 3'-position adjacent to the anticodon of eukaryotic phenylalanine tRNA. Catalyzes the transfer of the alpha-amino-alpha-carboxypropyl (acp) group from S-adenosyl-L-methionine to the C-7 position of 4-demethylwyosine (imG-14) to produce wybutosine-86.</text>
</comment>
<evidence type="ECO:0000256" key="8">
    <source>
        <dbReference type="ARBA" id="ARBA00037786"/>
    </source>
</evidence>
<keyword evidence="5" id="KW-0949">S-adenosyl-L-methionine</keyword>
<evidence type="ECO:0000259" key="10">
    <source>
        <dbReference type="PROSITE" id="PS51684"/>
    </source>
</evidence>
<evidence type="ECO:0000256" key="7">
    <source>
        <dbReference type="ARBA" id="ARBA00031315"/>
    </source>
</evidence>
<comment type="caution">
    <text evidence="11">The sequence shown here is derived from an EMBL/GenBank/DDBJ whole genome shotgun (WGS) entry which is preliminary data.</text>
</comment>
<gene>
    <name evidence="11" type="ORF">ACJMK2_020277</name>
</gene>
<dbReference type="GO" id="GO:0006400">
    <property type="term" value="P:tRNA modification"/>
    <property type="evidence" value="ECO:0007669"/>
    <property type="project" value="UniProtKB-ARBA"/>
</dbReference>
<dbReference type="GO" id="GO:0102522">
    <property type="term" value="F:tRNA 4-demethylwyosine alpha-amino-alpha-carboxypropyltransferase activity"/>
    <property type="evidence" value="ECO:0007669"/>
    <property type="project" value="UniProtKB-EC"/>
</dbReference>
<dbReference type="InterPro" id="IPR030382">
    <property type="entry name" value="MeTrfase_TRM5/TYW2"/>
</dbReference>
<dbReference type="CDD" id="cd02440">
    <property type="entry name" value="AdoMet_MTases"/>
    <property type="match status" value="1"/>
</dbReference>
<evidence type="ECO:0000256" key="1">
    <source>
        <dbReference type="ARBA" id="ARBA00004797"/>
    </source>
</evidence>